<protein>
    <submittedName>
        <fullName evidence="3">SGNH/GDSL hydrolase family protein</fullName>
    </submittedName>
</protein>
<dbReference type="InterPro" id="IPR013830">
    <property type="entry name" value="SGNH_hydro"/>
</dbReference>
<dbReference type="AlphaFoldDB" id="A0A7H0H3R7"/>
<evidence type="ECO:0000313" key="4">
    <source>
        <dbReference type="Proteomes" id="UP000516117"/>
    </source>
</evidence>
<proteinExistence type="predicted"/>
<feature type="domain" description="SGNH hydrolase-type esterase" evidence="2">
    <location>
        <begin position="57"/>
        <end position="226"/>
    </location>
</feature>
<evidence type="ECO:0000313" key="3">
    <source>
        <dbReference type="EMBL" id="QNP55183.1"/>
    </source>
</evidence>
<accession>A0A7H0H3R7</accession>
<feature type="chain" id="PRO_5039588476" evidence="1">
    <location>
        <begin position="19"/>
        <end position="250"/>
    </location>
</feature>
<name>A0A7H0H3R7_9ACTN</name>
<dbReference type="InterPro" id="IPR036514">
    <property type="entry name" value="SGNH_hydro_sf"/>
</dbReference>
<dbReference type="Proteomes" id="UP000516117">
    <property type="component" value="Chromosome"/>
</dbReference>
<dbReference type="RefSeq" id="WP_187720319.1">
    <property type="nucleotide sequence ID" value="NZ_BAABBL010000007.1"/>
</dbReference>
<feature type="signal peptide" evidence="1">
    <location>
        <begin position="1"/>
        <end position="18"/>
    </location>
</feature>
<dbReference type="GO" id="GO:0004622">
    <property type="term" value="F:phosphatidylcholine lysophospholipase activity"/>
    <property type="evidence" value="ECO:0007669"/>
    <property type="project" value="TreeGrafter"/>
</dbReference>
<evidence type="ECO:0000259" key="2">
    <source>
        <dbReference type="Pfam" id="PF13472"/>
    </source>
</evidence>
<dbReference type="PANTHER" id="PTHR30383:SF5">
    <property type="entry name" value="SGNH HYDROLASE-TYPE ESTERASE DOMAIN-CONTAINING PROTEIN"/>
    <property type="match status" value="1"/>
</dbReference>
<gene>
    <name evidence="3" type="ORF">H9L22_13130</name>
</gene>
<dbReference type="InterPro" id="IPR051532">
    <property type="entry name" value="Ester_Hydrolysis_Enzymes"/>
</dbReference>
<dbReference type="EMBL" id="CP060789">
    <property type="protein sequence ID" value="QNP55183.1"/>
    <property type="molecule type" value="Genomic_DNA"/>
</dbReference>
<reference evidence="3 4" key="1">
    <citation type="submission" date="2020-08" db="EMBL/GenBank/DDBJ databases">
        <title>Genome sequence of Tessaracoccus defluvii JCM 17540T.</title>
        <authorList>
            <person name="Hyun D.-W."/>
            <person name="Bae J.-W."/>
        </authorList>
    </citation>
    <scope>NUCLEOTIDE SEQUENCE [LARGE SCALE GENOMIC DNA]</scope>
    <source>
        <strain evidence="3 4">JCM 17540</strain>
    </source>
</reference>
<keyword evidence="3" id="KW-0378">Hydrolase</keyword>
<keyword evidence="4" id="KW-1185">Reference proteome</keyword>
<dbReference type="PANTHER" id="PTHR30383">
    <property type="entry name" value="THIOESTERASE 1/PROTEASE 1/LYSOPHOSPHOLIPASE L1"/>
    <property type="match status" value="1"/>
</dbReference>
<dbReference type="Gene3D" id="3.40.50.1110">
    <property type="entry name" value="SGNH hydrolase"/>
    <property type="match status" value="1"/>
</dbReference>
<dbReference type="KEGG" id="tdf:H9L22_13130"/>
<dbReference type="Pfam" id="PF13472">
    <property type="entry name" value="Lipase_GDSL_2"/>
    <property type="match status" value="1"/>
</dbReference>
<evidence type="ECO:0000256" key="1">
    <source>
        <dbReference type="SAM" id="SignalP"/>
    </source>
</evidence>
<dbReference type="SUPFAM" id="SSF52266">
    <property type="entry name" value="SGNH hydrolase"/>
    <property type="match status" value="1"/>
</dbReference>
<organism evidence="3 4">
    <name type="scientific">Tessaracoccus defluvii</name>
    <dbReference type="NCBI Taxonomy" id="1285901"/>
    <lineage>
        <taxon>Bacteria</taxon>
        <taxon>Bacillati</taxon>
        <taxon>Actinomycetota</taxon>
        <taxon>Actinomycetes</taxon>
        <taxon>Propionibacteriales</taxon>
        <taxon>Propionibacteriaceae</taxon>
        <taxon>Tessaracoccus</taxon>
    </lineage>
</organism>
<keyword evidence="1" id="KW-0732">Signal</keyword>
<sequence>MRLLRFTLLAGLAGAALAAGTSYLLGARKINGHVVRYREHWLARPDSHPEDVLHYVALGDSAAQGVGASHAGAGYVPTIARRLAEATGRDVAITNLSVSGAVSGDVVRDQLPAFEALTFVPDVVTLDIGGNDALFTRTNTVDSFADALDRILTALPSGSFVSDVPWMVLPGWIGRSQAMTARAHELVARHDHHLVSLHERTRRAGYLGYPRHTAQDWFHPNDRGYASWADAFWDVIVASGTVERLRRPGR</sequence>